<evidence type="ECO:0000313" key="4">
    <source>
        <dbReference type="EMBL" id="MDE8652672.1"/>
    </source>
</evidence>
<keyword evidence="5" id="KW-1185">Reference proteome</keyword>
<accession>A0ABT5WRJ6</accession>
<protein>
    <submittedName>
        <fullName evidence="4">SPOR domain-containing protein</fullName>
    </submittedName>
</protein>
<evidence type="ECO:0000256" key="2">
    <source>
        <dbReference type="SAM" id="SignalP"/>
    </source>
</evidence>
<feature type="region of interest" description="Disordered" evidence="1">
    <location>
        <begin position="254"/>
        <end position="319"/>
    </location>
</feature>
<feature type="compositionally biased region" description="Pro residues" evidence="1">
    <location>
        <begin position="301"/>
        <end position="310"/>
    </location>
</feature>
<evidence type="ECO:0000256" key="1">
    <source>
        <dbReference type="SAM" id="MobiDB-lite"/>
    </source>
</evidence>
<feature type="chain" id="PRO_5047334294" evidence="2">
    <location>
        <begin position="21"/>
        <end position="459"/>
    </location>
</feature>
<dbReference type="Pfam" id="PF05036">
    <property type="entry name" value="SPOR"/>
    <property type="match status" value="1"/>
</dbReference>
<sequence>MHRTASKIRPGQLAMCTAMAAVIVTAGVGQSDWAQVIATPAFAATSEARVEKQVKQAERAVAKMPDNAQARADLAQTYLSVGRFASAATTFEDAVALGDASPRTALGMALAYIGAGRGNEAVTVLNQWRESLPASDLGLALALAGQTGQGVTILTDALRNGDNTPKLRQNLAYAYALDGRWSEARLMAAQDVPANLLDARISEWARQGKPEDYNVRVAGLLGAPLRADPGQPAALALRAATTEKPALAALTAPQAGGDEVPAEASAPPPAPAPAQELPPVKSGESFWGGSPAQVAQAAVPAPTPAAPPAAQPQEPQPTVAQAFAADPAPTPYVYKPVEQAVPASPRKPAPASPARAYARVAANPTHLVQLGAFSSPENARRAVKIFQARNPALKQHDMRITKAVVRGKTYWRVAAAGFDGTSARSMCSYVKSQGRGCFAYAATAPWPAVASAAPYRARR</sequence>
<proteinExistence type="predicted"/>
<feature type="compositionally biased region" description="Low complexity" evidence="1">
    <location>
        <begin position="291"/>
        <end position="300"/>
    </location>
</feature>
<dbReference type="Pfam" id="PF14559">
    <property type="entry name" value="TPR_19"/>
    <property type="match status" value="1"/>
</dbReference>
<name>A0ABT5WRJ6_9SPHN</name>
<dbReference type="InterPro" id="IPR036680">
    <property type="entry name" value="SPOR-like_sf"/>
</dbReference>
<dbReference type="Gene3D" id="1.25.40.10">
    <property type="entry name" value="Tetratricopeptide repeat domain"/>
    <property type="match status" value="1"/>
</dbReference>
<feature type="domain" description="SPOR" evidence="3">
    <location>
        <begin position="364"/>
        <end position="439"/>
    </location>
</feature>
<keyword evidence="2" id="KW-0732">Signal</keyword>
<dbReference type="Gene3D" id="3.30.70.1070">
    <property type="entry name" value="Sporulation related repeat"/>
    <property type="match status" value="1"/>
</dbReference>
<dbReference type="EMBL" id="JARESE010000044">
    <property type="protein sequence ID" value="MDE8652672.1"/>
    <property type="molecule type" value="Genomic_DNA"/>
</dbReference>
<dbReference type="InterPro" id="IPR011990">
    <property type="entry name" value="TPR-like_helical_dom_sf"/>
</dbReference>
<evidence type="ECO:0000259" key="3">
    <source>
        <dbReference type="Pfam" id="PF05036"/>
    </source>
</evidence>
<dbReference type="SUPFAM" id="SSF110997">
    <property type="entry name" value="Sporulation related repeat"/>
    <property type="match status" value="1"/>
</dbReference>
<dbReference type="SUPFAM" id="SSF48452">
    <property type="entry name" value="TPR-like"/>
    <property type="match status" value="1"/>
</dbReference>
<comment type="caution">
    <text evidence="4">The sequence shown here is derived from an EMBL/GenBank/DDBJ whole genome shotgun (WGS) entry which is preliminary data.</text>
</comment>
<evidence type="ECO:0000313" key="5">
    <source>
        <dbReference type="Proteomes" id="UP001216253"/>
    </source>
</evidence>
<organism evidence="4 5">
    <name type="scientific">Novosphingobium album</name>
    <name type="common">ex Liu et al. 2023</name>
    <dbReference type="NCBI Taxonomy" id="3031130"/>
    <lineage>
        <taxon>Bacteria</taxon>
        <taxon>Pseudomonadati</taxon>
        <taxon>Pseudomonadota</taxon>
        <taxon>Alphaproteobacteria</taxon>
        <taxon>Sphingomonadales</taxon>
        <taxon>Sphingomonadaceae</taxon>
        <taxon>Novosphingobium</taxon>
    </lineage>
</organism>
<gene>
    <name evidence="4" type="ORF">PYV00_13265</name>
</gene>
<feature type="signal peptide" evidence="2">
    <location>
        <begin position="1"/>
        <end position="20"/>
    </location>
</feature>
<dbReference type="Proteomes" id="UP001216253">
    <property type="component" value="Unassembled WGS sequence"/>
</dbReference>
<reference evidence="4 5" key="1">
    <citation type="submission" date="2023-03" db="EMBL/GenBank/DDBJ databases">
        <title>NovoSphingobium album sp. nov. isolated from polycyclic aromatic hydrocarbons- and heavy-metal polluted soil.</title>
        <authorList>
            <person name="Liu Z."/>
            <person name="Wang K."/>
        </authorList>
    </citation>
    <scope>NUCLEOTIDE SEQUENCE [LARGE SCALE GENOMIC DNA]</scope>
    <source>
        <strain evidence="4 5">H3SJ31-1</strain>
    </source>
</reference>
<dbReference type="InterPro" id="IPR007730">
    <property type="entry name" value="SPOR-like_dom"/>
</dbReference>